<evidence type="ECO:0000313" key="2">
    <source>
        <dbReference type="Proteomes" id="UP000030152"/>
    </source>
</evidence>
<keyword evidence="2" id="KW-1185">Reference proteome</keyword>
<dbReference type="eggNOG" id="ENOG5032HAY">
    <property type="taxonomic scope" value="Bacteria"/>
</dbReference>
<organism evidence="1 2">
    <name type="scientific">Flavobacterium rivuli WB 3.3-2 = DSM 21788</name>
    <dbReference type="NCBI Taxonomy" id="1121895"/>
    <lineage>
        <taxon>Bacteria</taxon>
        <taxon>Pseudomonadati</taxon>
        <taxon>Bacteroidota</taxon>
        <taxon>Flavobacteriia</taxon>
        <taxon>Flavobacteriales</taxon>
        <taxon>Flavobacteriaceae</taxon>
        <taxon>Flavobacterium</taxon>
    </lineage>
</organism>
<dbReference type="EMBL" id="JRLX01000013">
    <property type="protein sequence ID" value="KGO86128.1"/>
    <property type="molecule type" value="Genomic_DNA"/>
</dbReference>
<reference evidence="1 2" key="1">
    <citation type="submission" date="2013-09" db="EMBL/GenBank/DDBJ databases">
        <authorList>
            <person name="Zeng Z."/>
            <person name="Chen C."/>
        </authorList>
    </citation>
    <scope>NUCLEOTIDE SEQUENCE [LARGE SCALE GENOMIC DNA]</scope>
    <source>
        <strain evidence="1 2">WB 3.3-2</strain>
    </source>
</reference>
<accession>A0A0A2M3V4</accession>
<evidence type="ECO:0000313" key="1">
    <source>
        <dbReference type="EMBL" id="KGO86128.1"/>
    </source>
</evidence>
<dbReference type="AlphaFoldDB" id="A0A0A2M3V4"/>
<protein>
    <submittedName>
        <fullName evidence="1">Uncharacterized protein</fullName>
    </submittedName>
</protein>
<dbReference type="OrthoDB" id="1370587at2"/>
<name>A0A0A2M3V4_9FLAO</name>
<sequence>MEHYFVVLELPGGEELKFEKGKDSPENFWQMAADAVNKGKANIICKRQDTGVSEELRKYLQHVKKFTTFVLVHMHFHATEFLNEKLILKKLSKWLITPSPKIVIDAADNFQLVTIDM</sequence>
<proteinExistence type="predicted"/>
<dbReference type="RefSeq" id="WP_020214490.1">
    <property type="nucleotide sequence ID" value="NZ_JRLX01000013.1"/>
</dbReference>
<dbReference type="Proteomes" id="UP000030152">
    <property type="component" value="Unassembled WGS sequence"/>
</dbReference>
<comment type="caution">
    <text evidence="1">The sequence shown here is derived from an EMBL/GenBank/DDBJ whole genome shotgun (WGS) entry which is preliminary data.</text>
</comment>
<gene>
    <name evidence="1" type="ORF">Q765_12485</name>
</gene>